<evidence type="ECO:0000256" key="5">
    <source>
        <dbReference type="ARBA" id="ARBA00022491"/>
    </source>
</evidence>
<dbReference type="InterPro" id="IPR036390">
    <property type="entry name" value="WH_DNA-bd_sf"/>
</dbReference>
<comment type="caution">
    <text evidence="13">The sequence shown here is derived from an EMBL/GenBank/DDBJ whole genome shotgun (WGS) entry which is preliminary data.</text>
</comment>
<evidence type="ECO:0000256" key="8">
    <source>
        <dbReference type="ARBA" id="ARBA00023125"/>
    </source>
</evidence>
<proteinExistence type="inferred from homology"/>
<dbReference type="InterPro" id="IPR036388">
    <property type="entry name" value="WH-like_DNA-bd_sf"/>
</dbReference>
<dbReference type="EMBL" id="JABMOJ010000225">
    <property type="protein sequence ID" value="NQV64912.1"/>
    <property type="molecule type" value="Genomic_DNA"/>
</dbReference>
<protein>
    <recommendedName>
        <fullName evidence="3">HTH-type transcriptional regulator MetR</fullName>
    </recommendedName>
</protein>
<evidence type="ECO:0000256" key="9">
    <source>
        <dbReference type="ARBA" id="ARBA00023159"/>
    </source>
</evidence>
<name>A0A972VYF9_9GAMM</name>
<dbReference type="InterPro" id="IPR005119">
    <property type="entry name" value="LysR_subst-bd"/>
</dbReference>
<dbReference type="AlphaFoldDB" id="A0A972VYF9"/>
<keyword evidence="4" id="KW-0963">Cytoplasm</keyword>
<evidence type="ECO:0000256" key="11">
    <source>
        <dbReference type="ARBA" id="ARBA00023167"/>
    </source>
</evidence>
<organism evidence="13 14">
    <name type="scientific">SAR86 cluster bacterium</name>
    <dbReference type="NCBI Taxonomy" id="2030880"/>
    <lineage>
        <taxon>Bacteria</taxon>
        <taxon>Pseudomonadati</taxon>
        <taxon>Pseudomonadota</taxon>
        <taxon>Gammaproteobacteria</taxon>
        <taxon>SAR86 cluster</taxon>
    </lineage>
</organism>
<evidence type="ECO:0000256" key="10">
    <source>
        <dbReference type="ARBA" id="ARBA00023163"/>
    </source>
</evidence>
<evidence type="ECO:0000313" key="14">
    <source>
        <dbReference type="Proteomes" id="UP000754644"/>
    </source>
</evidence>
<dbReference type="PANTHER" id="PTHR30126">
    <property type="entry name" value="HTH-TYPE TRANSCRIPTIONAL REGULATOR"/>
    <property type="match status" value="1"/>
</dbReference>
<evidence type="ECO:0000256" key="2">
    <source>
        <dbReference type="ARBA" id="ARBA00009437"/>
    </source>
</evidence>
<dbReference type="GO" id="GO:0000976">
    <property type="term" value="F:transcription cis-regulatory region binding"/>
    <property type="evidence" value="ECO:0007669"/>
    <property type="project" value="TreeGrafter"/>
</dbReference>
<evidence type="ECO:0000256" key="6">
    <source>
        <dbReference type="ARBA" id="ARBA00022605"/>
    </source>
</evidence>
<dbReference type="CDD" id="cd08441">
    <property type="entry name" value="PBP2_MetR"/>
    <property type="match status" value="1"/>
</dbReference>
<comment type="subcellular location">
    <subcellularLocation>
        <location evidence="1">Cytoplasm</location>
    </subcellularLocation>
</comment>
<dbReference type="PANTHER" id="PTHR30126:SF25">
    <property type="entry name" value="HTH-TYPE TRANSCRIPTIONAL REGULATOR METR"/>
    <property type="match status" value="1"/>
</dbReference>
<keyword evidence="9" id="KW-0010">Activator</keyword>
<evidence type="ECO:0000256" key="3">
    <source>
        <dbReference type="ARBA" id="ARBA00019365"/>
    </source>
</evidence>
<comment type="similarity">
    <text evidence="2">Belongs to the LysR transcriptional regulatory family.</text>
</comment>
<dbReference type="Gene3D" id="3.40.190.10">
    <property type="entry name" value="Periplasmic binding protein-like II"/>
    <property type="match status" value="1"/>
</dbReference>
<dbReference type="SUPFAM" id="SSF46785">
    <property type="entry name" value="Winged helix' DNA-binding domain"/>
    <property type="match status" value="1"/>
</dbReference>
<evidence type="ECO:0000256" key="1">
    <source>
        <dbReference type="ARBA" id="ARBA00004496"/>
    </source>
</evidence>
<evidence type="ECO:0000259" key="12">
    <source>
        <dbReference type="PROSITE" id="PS50931"/>
    </source>
</evidence>
<accession>A0A972VYF9</accession>
<dbReference type="PROSITE" id="PS50931">
    <property type="entry name" value="HTH_LYSR"/>
    <property type="match status" value="1"/>
</dbReference>
<dbReference type="Pfam" id="PF03466">
    <property type="entry name" value="LysR_substrate"/>
    <property type="match status" value="1"/>
</dbReference>
<evidence type="ECO:0000256" key="4">
    <source>
        <dbReference type="ARBA" id="ARBA00022490"/>
    </source>
</evidence>
<keyword evidence="7" id="KW-0805">Transcription regulation</keyword>
<dbReference type="SUPFAM" id="SSF53850">
    <property type="entry name" value="Periplasmic binding protein-like II"/>
    <property type="match status" value="1"/>
</dbReference>
<dbReference type="Pfam" id="PF00126">
    <property type="entry name" value="HTH_1"/>
    <property type="match status" value="1"/>
</dbReference>
<gene>
    <name evidence="13" type="ORF">HQ497_06065</name>
</gene>
<dbReference type="Gene3D" id="1.10.10.10">
    <property type="entry name" value="Winged helix-like DNA-binding domain superfamily/Winged helix DNA-binding domain"/>
    <property type="match status" value="1"/>
</dbReference>
<evidence type="ECO:0000313" key="13">
    <source>
        <dbReference type="EMBL" id="NQV64912.1"/>
    </source>
</evidence>
<keyword evidence="6" id="KW-0028">Amino-acid biosynthesis</keyword>
<keyword evidence="8" id="KW-0238">DNA-binding</keyword>
<reference evidence="13" key="1">
    <citation type="submission" date="2020-05" db="EMBL/GenBank/DDBJ databases">
        <title>Sulfur intermediates as new biogeochemical hubs in an aquatic model microbial ecosystem.</title>
        <authorList>
            <person name="Vigneron A."/>
        </authorList>
    </citation>
    <scope>NUCLEOTIDE SEQUENCE</scope>
    <source>
        <strain evidence="13">Bin.250</strain>
    </source>
</reference>
<dbReference type="Proteomes" id="UP000754644">
    <property type="component" value="Unassembled WGS sequence"/>
</dbReference>
<evidence type="ECO:0000256" key="7">
    <source>
        <dbReference type="ARBA" id="ARBA00023015"/>
    </source>
</evidence>
<keyword evidence="10" id="KW-0804">Transcription</keyword>
<dbReference type="GO" id="GO:0003700">
    <property type="term" value="F:DNA-binding transcription factor activity"/>
    <property type="evidence" value="ECO:0007669"/>
    <property type="project" value="InterPro"/>
</dbReference>
<sequence length="311" mass="34703">MIELRHLKTLVALRDTGSLVDAADRLFLTQSALSHQLKDLEERLNCSLFVRKTKPPRFTSAGRRLLLLADEVIPQFKNAERDLARLVGGEAGRLHICIECHSCFQWLIPCIDRYRGNWPEVELDLTGGFNFAPLPALVRGDLDLVITSDPLSLPGIEYVPLFRYEALLAMDKHHALAAKGFVEPADLANQILITYPVERDRLDVFSGFLDPADIDPLEVRTAELTPMMVQLVASGRGVACLPNWALTEYTMNGTILAKKMGEAGLWSTLYAAIREDQREAPFMEDFLATATDTCFTHLQGIRRVSKVVGVV</sequence>
<keyword evidence="5" id="KW-0678">Repressor</keyword>
<keyword evidence="11" id="KW-0486">Methionine biosynthesis</keyword>
<dbReference type="PRINTS" id="PR00039">
    <property type="entry name" value="HTHLYSR"/>
</dbReference>
<feature type="domain" description="HTH lysR-type" evidence="12">
    <location>
        <begin position="2"/>
        <end position="59"/>
    </location>
</feature>
<dbReference type="InterPro" id="IPR000847">
    <property type="entry name" value="LysR_HTH_N"/>
</dbReference>
<dbReference type="InterPro" id="IPR037406">
    <property type="entry name" value="MetR_PBP2"/>
</dbReference>
<dbReference type="GO" id="GO:0009086">
    <property type="term" value="P:methionine biosynthetic process"/>
    <property type="evidence" value="ECO:0007669"/>
    <property type="project" value="UniProtKB-KW"/>
</dbReference>
<dbReference type="GO" id="GO:0005737">
    <property type="term" value="C:cytoplasm"/>
    <property type="evidence" value="ECO:0007669"/>
    <property type="project" value="UniProtKB-SubCell"/>
</dbReference>